<evidence type="ECO:0008006" key="3">
    <source>
        <dbReference type="Google" id="ProtNLM"/>
    </source>
</evidence>
<evidence type="ECO:0000313" key="1">
    <source>
        <dbReference type="EMBL" id="OZS77717.1"/>
    </source>
</evidence>
<comment type="caution">
    <text evidence="1">The sequence shown here is derived from an EMBL/GenBank/DDBJ whole genome shotgun (WGS) entry which is preliminary data.</text>
</comment>
<dbReference type="OrthoDB" id="9794671at2"/>
<reference evidence="1 2" key="1">
    <citation type="submission" date="2017-07" db="EMBL/GenBank/DDBJ databases">
        <title>Tetzosporium hominis gen.nov. sp.nov.</title>
        <authorList>
            <person name="Tetz G."/>
            <person name="Tetz V."/>
        </authorList>
    </citation>
    <scope>NUCLEOTIDE SEQUENCE [LARGE SCALE GENOMIC DNA]</scope>
    <source>
        <strain evidence="1 2">VT-49</strain>
    </source>
</reference>
<sequence length="84" mass="9020">MKTRQKILTQIEFAVTLGVPKDLVTAGYGHGVGMSQYGAKGMAEQGATGEDIIAHYYPGTILEPLAGCEKIMESWFKTMGDGSH</sequence>
<dbReference type="AlphaFoldDB" id="A0A264W3W4"/>
<name>A0A264W3W4_9BACL</name>
<keyword evidence="2" id="KW-1185">Reference proteome</keyword>
<accession>A0A264W3W4</accession>
<gene>
    <name evidence="1" type="ORF">CF394_10935</name>
</gene>
<dbReference type="RefSeq" id="WP_094943647.1">
    <property type="nucleotide sequence ID" value="NZ_NOKQ01000220.1"/>
</dbReference>
<proteinExistence type="predicted"/>
<organism evidence="1 2">
    <name type="scientific">Tetzosporium hominis</name>
    <dbReference type="NCBI Taxonomy" id="2020506"/>
    <lineage>
        <taxon>Bacteria</taxon>
        <taxon>Bacillati</taxon>
        <taxon>Bacillota</taxon>
        <taxon>Bacilli</taxon>
        <taxon>Bacillales</taxon>
        <taxon>Caryophanaceae</taxon>
        <taxon>Tetzosporium</taxon>
    </lineage>
</organism>
<dbReference type="EMBL" id="NOKQ01000220">
    <property type="protein sequence ID" value="OZS77717.1"/>
    <property type="molecule type" value="Genomic_DNA"/>
</dbReference>
<dbReference type="Proteomes" id="UP000217065">
    <property type="component" value="Unassembled WGS sequence"/>
</dbReference>
<evidence type="ECO:0000313" key="2">
    <source>
        <dbReference type="Proteomes" id="UP000217065"/>
    </source>
</evidence>
<protein>
    <recommendedName>
        <fullName evidence="3">Sporulation stage II protein D amidase enhancer LytB N-terminal domain-containing protein</fullName>
    </recommendedName>
</protein>